<keyword evidence="4" id="KW-0812">Transmembrane</keyword>
<comment type="caution">
    <text evidence="6">The sequence shown here is derived from an EMBL/GenBank/DDBJ whole genome shotgun (WGS) entry which is preliminary data.</text>
</comment>
<evidence type="ECO:0000256" key="3">
    <source>
        <dbReference type="SAM" id="Coils"/>
    </source>
</evidence>
<accession>A0A0C3NI31</accession>
<name>A0A0C3NI31_9PORP</name>
<comment type="subcellular location">
    <subcellularLocation>
        <location evidence="1">Cell envelope</location>
    </subcellularLocation>
</comment>
<keyword evidence="4" id="KW-1133">Transmembrane helix</keyword>
<evidence type="ECO:0000256" key="1">
    <source>
        <dbReference type="ARBA" id="ARBA00004196"/>
    </source>
</evidence>
<keyword evidence="8" id="KW-1185">Reference proteome</keyword>
<evidence type="ECO:0000313" key="8">
    <source>
        <dbReference type="Proteomes" id="UP000031980"/>
    </source>
</evidence>
<dbReference type="SUPFAM" id="SSF111369">
    <property type="entry name" value="HlyD-like secretion proteins"/>
    <property type="match status" value="1"/>
</dbReference>
<dbReference type="Proteomes" id="UP000031980">
    <property type="component" value="Unassembled WGS sequence"/>
</dbReference>
<evidence type="ECO:0000256" key="4">
    <source>
        <dbReference type="SAM" id="Phobius"/>
    </source>
</evidence>
<dbReference type="RefSeq" id="WP_041503826.1">
    <property type="nucleotide sequence ID" value="NZ_JPIT01000031.1"/>
</dbReference>
<proteinExistence type="predicted"/>
<evidence type="ECO:0000256" key="2">
    <source>
        <dbReference type="ARBA" id="ARBA00023054"/>
    </source>
</evidence>
<dbReference type="EMBL" id="JPIT01000031">
    <property type="protein sequence ID" value="KIO43628.1"/>
    <property type="molecule type" value="Genomic_DNA"/>
</dbReference>
<feature type="transmembrane region" description="Helical" evidence="4">
    <location>
        <begin position="21"/>
        <end position="39"/>
    </location>
</feature>
<organism evidence="6 8">
    <name type="scientific">Sanguibacteroides justesenii</name>
    <dbReference type="NCBI Taxonomy" id="1547597"/>
    <lineage>
        <taxon>Bacteria</taxon>
        <taxon>Pseudomonadati</taxon>
        <taxon>Bacteroidota</taxon>
        <taxon>Bacteroidia</taxon>
        <taxon>Bacteroidales</taxon>
        <taxon>Porphyromonadaceae</taxon>
        <taxon>Sanguibacteroides</taxon>
    </lineage>
</organism>
<dbReference type="Gene3D" id="2.40.30.170">
    <property type="match status" value="1"/>
</dbReference>
<keyword evidence="4" id="KW-0472">Membrane</keyword>
<dbReference type="EMBL" id="JPIU01000037">
    <property type="protein sequence ID" value="KIO45792.1"/>
    <property type="molecule type" value="Genomic_DNA"/>
</dbReference>
<gene>
    <name evidence="6" type="ORF">BA92_04885</name>
    <name evidence="5" type="ORF">IE90_10945</name>
</gene>
<evidence type="ECO:0000313" key="5">
    <source>
        <dbReference type="EMBL" id="KIO43628.1"/>
    </source>
</evidence>
<sequence length="415" mass="46737">MDRAISPEIKKQRKQKLILQIAVISFFTGIGFYSLMYLFQPGIAAKNIRIYAVDKGPLEISVYAVGKIVSQEEQVITSPVSSKILEVYKKAGEKVTKGEALLKLDLETIKTEYETKQEELQMKRNKLELQKATLENQLSEMQMQIAIDEMQLKRSEVMLYNEKYLDSIGASTADKVRQTELDYKVKQMQLEQFKRKFANQQRTSEAEIKSLELDYKIARKNIDLMFKTLGEAQIRAPHSATLTWINDQVGSSVNQGSDVAVISDLTRFKIEAEIADGYADKINSGNRVTVKIGSDKLSGTVSNVTPSVKNGMIKFSVLLAENNHPKLRSGLKVDTYVTHALKEEVLRIGNGSYYTGPGEYDLWIVSEGKAIKKKVILGEGSFEQIEVINGLATGDRVIVSDMSRYQNDKKIRIKN</sequence>
<reference evidence="6 8" key="1">
    <citation type="submission" date="2014-07" db="EMBL/GenBank/DDBJ databases">
        <title>Porphyromonadaceae bacterium OUH 308042 = ATCC BAA-2681 = DSM 28342 draft genome.</title>
        <authorList>
            <person name="Sydenham T.V."/>
            <person name="Hasman H."/>
            <person name="Justensen U.S."/>
        </authorList>
    </citation>
    <scope>NUCLEOTIDE SEQUENCE [LARGE SCALE GENOMIC DNA]</scope>
    <source>
        <strain evidence="6 8">OUH 308042</strain>
    </source>
</reference>
<dbReference type="Gene3D" id="2.40.50.100">
    <property type="match status" value="1"/>
</dbReference>
<evidence type="ECO:0000313" key="6">
    <source>
        <dbReference type="EMBL" id="KIO45792.1"/>
    </source>
</evidence>
<keyword evidence="2 3" id="KW-0175">Coiled coil</keyword>
<reference evidence="5 7" key="2">
    <citation type="submission" date="2014-07" db="EMBL/GenBank/DDBJ databases">
        <title>Porphyromonadaceae bacterium OUH 334697 = ATCC BAA-2682 = DSM 28341 draft genome.</title>
        <authorList>
            <person name="Sydenham T.V."/>
            <person name="Hasman H."/>
            <person name="Justesen U.S."/>
        </authorList>
    </citation>
    <scope>NUCLEOTIDE SEQUENCE [LARGE SCALE GENOMIC DNA]</scope>
    <source>
        <strain evidence="5 7">OUH 334697</strain>
    </source>
</reference>
<dbReference type="AlphaFoldDB" id="A0A0C3NI31"/>
<protein>
    <submittedName>
        <fullName evidence="6">ABC transporter permease</fullName>
    </submittedName>
</protein>
<dbReference type="PANTHER" id="PTHR32347:SF14">
    <property type="entry name" value="EFFLUX SYSTEM COMPONENT YKNX-RELATED"/>
    <property type="match status" value="1"/>
</dbReference>
<dbReference type="Gene3D" id="2.40.420.20">
    <property type="match status" value="1"/>
</dbReference>
<dbReference type="Proteomes" id="UP000031937">
    <property type="component" value="Unassembled WGS sequence"/>
</dbReference>
<dbReference type="PANTHER" id="PTHR32347">
    <property type="entry name" value="EFFLUX SYSTEM COMPONENT YKNX-RELATED"/>
    <property type="match status" value="1"/>
</dbReference>
<dbReference type="GO" id="GO:0030313">
    <property type="term" value="C:cell envelope"/>
    <property type="evidence" value="ECO:0007669"/>
    <property type="project" value="UniProtKB-SubCell"/>
</dbReference>
<evidence type="ECO:0000313" key="7">
    <source>
        <dbReference type="Proteomes" id="UP000031937"/>
    </source>
</evidence>
<dbReference type="OrthoDB" id="9806939at2"/>
<dbReference type="InterPro" id="IPR050465">
    <property type="entry name" value="UPF0194_transport"/>
</dbReference>
<feature type="coiled-coil region" evidence="3">
    <location>
        <begin position="106"/>
        <end position="151"/>
    </location>
</feature>